<name>A0AAN0SGZ7_9VIBR</name>
<evidence type="ECO:0000313" key="2">
    <source>
        <dbReference type="EMBL" id="AIW22429.1"/>
    </source>
</evidence>
<dbReference type="RefSeq" id="WP_043011221.1">
    <property type="nucleotide sequence ID" value="NZ_CP009619.1"/>
</dbReference>
<reference evidence="2 3" key="1">
    <citation type="submission" date="2014-10" db="EMBL/GenBank/DDBJ databases">
        <title>The Complete Genome Sequence for the Shellfish Pathogen Vibrio coralliilyticus RE98 Isolated from a Shellfish Hatchery.</title>
        <authorList>
            <person name="Richards G.P."/>
            <person name="Bono J.L."/>
            <person name="Watson M.A."/>
            <person name="Needleman D.S."/>
        </authorList>
    </citation>
    <scope>NUCLEOTIDE SEQUENCE [LARGE SCALE GENOMIC DNA]</scope>
    <source>
        <strain evidence="2 3">RE98</strain>
        <plasmid evidence="2 3">p380</plasmid>
    </source>
</reference>
<gene>
    <name evidence="2" type="ORF">IX92_25520</name>
</gene>
<dbReference type="EMBL" id="CP009619">
    <property type="protein sequence ID" value="AIW22429.1"/>
    <property type="molecule type" value="Genomic_DNA"/>
</dbReference>
<evidence type="ECO:0000256" key="1">
    <source>
        <dbReference type="SAM" id="Phobius"/>
    </source>
</evidence>
<keyword evidence="2" id="KW-0614">Plasmid</keyword>
<accession>A0AAN0SGZ7</accession>
<evidence type="ECO:0000313" key="3">
    <source>
        <dbReference type="Proteomes" id="UP000030081"/>
    </source>
</evidence>
<dbReference type="AlphaFoldDB" id="A0AAN0SGZ7"/>
<organism evidence="2 3">
    <name type="scientific">Vibrio coralliilyticus</name>
    <dbReference type="NCBI Taxonomy" id="190893"/>
    <lineage>
        <taxon>Bacteria</taxon>
        <taxon>Pseudomonadati</taxon>
        <taxon>Pseudomonadota</taxon>
        <taxon>Gammaproteobacteria</taxon>
        <taxon>Vibrionales</taxon>
        <taxon>Vibrionaceae</taxon>
        <taxon>Vibrio</taxon>
    </lineage>
</organism>
<keyword evidence="1" id="KW-0472">Membrane</keyword>
<proteinExistence type="predicted"/>
<feature type="transmembrane region" description="Helical" evidence="1">
    <location>
        <begin position="365"/>
        <end position="386"/>
    </location>
</feature>
<sequence length="403" mass="46087">MKKFCALVISLIVGLLLISIGMGWHASTTFVSEPKMSFSFDEGYKLVHPDSFVQKVVDHDAKQGAIHNKPYEAQKLSKAKQFVDKWLVLSEEISAPSTSEFWLMNRYLTKLNNLAFDYFTYENGRAVESYYRQYADCDLYSLLIKSAAALKGIELDLIFAPGHAFINWNNPDGPDVTWEATSNKPVNFDNKLYKPDFTVGSYTTATANDMLDVVEIQYLITNKKDFSEEQLTALTNKYISADSPYSVLSFEVFSKDMKTYDSLVARDPDYAIKAYAEHPSDTWLASSLHEHFSKEQFYDEGKVEYLRDRIIFSPGASFDARYSVLDLTKFKHIAYAPDVLFHGLVAYFYNRFDSEGTLLYEKYQLYGFIALLCFMVYLCFLPVIFASKKEQNTDTPIHEASVA</sequence>
<keyword evidence="1" id="KW-0812">Transmembrane</keyword>
<keyword evidence="3" id="KW-1185">Reference proteome</keyword>
<evidence type="ECO:0008006" key="4">
    <source>
        <dbReference type="Google" id="ProtNLM"/>
    </source>
</evidence>
<geneLocation type="plasmid" evidence="2 3">
    <name>p380</name>
</geneLocation>
<protein>
    <recommendedName>
        <fullName evidence="4">Transglutaminase-like domain-containing protein</fullName>
    </recommendedName>
</protein>
<keyword evidence="1" id="KW-1133">Transmembrane helix</keyword>
<dbReference type="KEGG" id="vcy:IX92_25520"/>
<dbReference type="Proteomes" id="UP000030081">
    <property type="component" value="Plasmid p380"/>
</dbReference>